<evidence type="ECO:0000313" key="4">
    <source>
        <dbReference type="Proteomes" id="UP000246635"/>
    </source>
</evidence>
<sequence>MMKQTIKLFVLVVLAGSLNACDREDETVATSTNSADTVEHSTHDDMNMGTTSPHAHDESVADSSDAAMNEDSTDGSASDSHASHDGMEMEASADDEVGGNVQAVLAPEAGDLQVGQDAELTIRILGEDGKPITKFALSHEKLLHLIIVSEDLQQFRHIHPGYDGGGVFRVMTQFAAGGRYKWFADFVPDGGHSITRAGWLTVNGKPNYDSPAPQPDKSLVQKVDGIEVALAVSHAKAGENATLTYTFRDEKTGKELTDMENYLGAAGHVVILSRDMESYLHVHPQEQNNGGSTASFTTVFPAEGIYKAWGQFQREGRVVTVPFVIEVG</sequence>
<feature type="compositionally biased region" description="Basic and acidic residues" evidence="1">
    <location>
        <begin position="37"/>
        <end position="46"/>
    </location>
</feature>
<feature type="region of interest" description="Disordered" evidence="1">
    <location>
        <begin position="24"/>
        <end position="96"/>
    </location>
</feature>
<feature type="signal peptide" evidence="2">
    <location>
        <begin position="1"/>
        <end position="20"/>
    </location>
</feature>
<organism evidence="3 4">
    <name type="scientific">Paenibacillus cellulosilyticus</name>
    <dbReference type="NCBI Taxonomy" id="375489"/>
    <lineage>
        <taxon>Bacteria</taxon>
        <taxon>Bacillati</taxon>
        <taxon>Bacillota</taxon>
        <taxon>Bacilli</taxon>
        <taxon>Bacillales</taxon>
        <taxon>Paenibacillaceae</taxon>
        <taxon>Paenibacillus</taxon>
    </lineage>
</organism>
<dbReference type="RefSeq" id="WP_245946806.1">
    <property type="nucleotide sequence ID" value="NZ_CP054612.1"/>
</dbReference>
<dbReference type="AlphaFoldDB" id="A0A2V2YPE5"/>
<protein>
    <recommendedName>
        <fullName evidence="5">Secreted protein</fullName>
    </recommendedName>
</protein>
<gene>
    <name evidence="3" type="ORF">DFQ01_11952</name>
</gene>
<name>A0A2V2YPE5_9BACL</name>
<evidence type="ECO:0000313" key="3">
    <source>
        <dbReference type="EMBL" id="PWV97970.1"/>
    </source>
</evidence>
<keyword evidence="4" id="KW-1185">Reference proteome</keyword>
<dbReference type="EMBL" id="QGTQ01000019">
    <property type="protein sequence ID" value="PWV97970.1"/>
    <property type="molecule type" value="Genomic_DNA"/>
</dbReference>
<comment type="caution">
    <text evidence="3">The sequence shown here is derived from an EMBL/GenBank/DDBJ whole genome shotgun (WGS) entry which is preliminary data.</text>
</comment>
<evidence type="ECO:0000256" key="1">
    <source>
        <dbReference type="SAM" id="MobiDB-lite"/>
    </source>
</evidence>
<evidence type="ECO:0000256" key="2">
    <source>
        <dbReference type="SAM" id="SignalP"/>
    </source>
</evidence>
<proteinExistence type="predicted"/>
<dbReference type="Proteomes" id="UP000246635">
    <property type="component" value="Unassembled WGS sequence"/>
</dbReference>
<reference evidence="3 4" key="1">
    <citation type="submission" date="2018-05" db="EMBL/GenBank/DDBJ databases">
        <title>Genomic Encyclopedia of Type Strains, Phase III (KMG-III): the genomes of soil and plant-associated and newly described type strains.</title>
        <authorList>
            <person name="Whitman W."/>
        </authorList>
    </citation>
    <scope>NUCLEOTIDE SEQUENCE [LARGE SCALE GENOMIC DNA]</scope>
    <source>
        <strain evidence="3 4">CECT 5696</strain>
    </source>
</reference>
<keyword evidence="2" id="KW-0732">Signal</keyword>
<accession>A0A2V2YPE5</accession>
<evidence type="ECO:0008006" key="5">
    <source>
        <dbReference type="Google" id="ProtNLM"/>
    </source>
</evidence>
<feature type="chain" id="PRO_5038720730" description="Secreted protein" evidence="2">
    <location>
        <begin position="21"/>
        <end position="328"/>
    </location>
</feature>